<feature type="domain" description="HTH marR-type" evidence="4">
    <location>
        <begin position="8"/>
        <end position="140"/>
    </location>
</feature>
<reference evidence="6" key="1">
    <citation type="submission" date="2018-05" db="EMBL/GenBank/DDBJ databases">
        <title>Zavarzinia sp. HR-AS.</title>
        <authorList>
            <person name="Lee Y."/>
            <person name="Jeon C.O."/>
        </authorList>
    </citation>
    <scope>NUCLEOTIDE SEQUENCE [LARGE SCALE GENOMIC DNA]</scope>
    <source>
        <strain evidence="6">DSM 1231</strain>
    </source>
</reference>
<dbReference type="PANTHER" id="PTHR42756:SF1">
    <property type="entry name" value="TRANSCRIPTIONAL REPRESSOR OF EMRAB OPERON"/>
    <property type="match status" value="1"/>
</dbReference>
<dbReference type="PRINTS" id="PR00598">
    <property type="entry name" value="HTHMARR"/>
</dbReference>
<keyword evidence="3" id="KW-0804">Transcription</keyword>
<sequence length="163" mass="18408">MSTDLNWKLRLGFLVHDVSRLRRNVTDRVLKPLNVTRSQWWVLAFLSRRDGMPQVALAEELDLGKVALGGLIDRLEANGLVERRADLTDRRVKRVFLTKVGTKLIKDIRNSVAETEHDILLGIDEADLQVMVKALRAMKENLLELLGGDRVEHEEDDTSAGAS</sequence>
<keyword evidence="1" id="KW-0805">Transcription regulation</keyword>
<dbReference type="SMART" id="SM00347">
    <property type="entry name" value="HTH_MARR"/>
    <property type="match status" value="1"/>
</dbReference>
<dbReference type="GO" id="GO:0003700">
    <property type="term" value="F:DNA-binding transcription factor activity"/>
    <property type="evidence" value="ECO:0007669"/>
    <property type="project" value="InterPro"/>
</dbReference>
<keyword evidence="6" id="KW-1185">Reference proteome</keyword>
<evidence type="ECO:0000256" key="2">
    <source>
        <dbReference type="ARBA" id="ARBA00023125"/>
    </source>
</evidence>
<dbReference type="InterPro" id="IPR036390">
    <property type="entry name" value="WH_DNA-bd_sf"/>
</dbReference>
<dbReference type="PROSITE" id="PS01117">
    <property type="entry name" value="HTH_MARR_1"/>
    <property type="match status" value="1"/>
</dbReference>
<evidence type="ECO:0000256" key="1">
    <source>
        <dbReference type="ARBA" id="ARBA00023015"/>
    </source>
</evidence>
<dbReference type="GO" id="GO:0003677">
    <property type="term" value="F:DNA binding"/>
    <property type="evidence" value="ECO:0007669"/>
    <property type="project" value="UniProtKB-KW"/>
</dbReference>
<dbReference type="RefSeq" id="WP_109921584.1">
    <property type="nucleotide sequence ID" value="NZ_QGLF01000003.1"/>
</dbReference>
<dbReference type="Pfam" id="PF12802">
    <property type="entry name" value="MarR_2"/>
    <property type="match status" value="1"/>
</dbReference>
<dbReference type="AlphaFoldDB" id="A0A317E401"/>
<comment type="caution">
    <text evidence="5">The sequence shown here is derived from an EMBL/GenBank/DDBJ whole genome shotgun (WGS) entry which is preliminary data.</text>
</comment>
<evidence type="ECO:0000313" key="5">
    <source>
        <dbReference type="EMBL" id="PWR20940.1"/>
    </source>
</evidence>
<keyword evidence="2" id="KW-0238">DNA-binding</keyword>
<evidence type="ECO:0000313" key="6">
    <source>
        <dbReference type="Proteomes" id="UP000246077"/>
    </source>
</evidence>
<dbReference type="PROSITE" id="PS50995">
    <property type="entry name" value="HTH_MARR_2"/>
    <property type="match status" value="1"/>
</dbReference>
<dbReference type="EMBL" id="QGLF01000003">
    <property type="protein sequence ID" value="PWR20940.1"/>
    <property type="molecule type" value="Genomic_DNA"/>
</dbReference>
<dbReference type="Proteomes" id="UP000246077">
    <property type="component" value="Unassembled WGS sequence"/>
</dbReference>
<dbReference type="InterPro" id="IPR036388">
    <property type="entry name" value="WH-like_DNA-bd_sf"/>
</dbReference>
<dbReference type="PANTHER" id="PTHR42756">
    <property type="entry name" value="TRANSCRIPTIONAL REGULATOR, MARR"/>
    <property type="match status" value="1"/>
</dbReference>
<dbReference type="InterPro" id="IPR023187">
    <property type="entry name" value="Tscrpt_reg_MarR-type_CS"/>
</dbReference>
<dbReference type="OrthoDB" id="5974674at2"/>
<protein>
    <submittedName>
        <fullName evidence="5">MarR family transcriptional regulator</fullName>
    </submittedName>
</protein>
<name>A0A317E401_9PROT</name>
<proteinExistence type="predicted"/>
<gene>
    <name evidence="5" type="ORF">DKG75_13195</name>
</gene>
<evidence type="ECO:0000259" key="4">
    <source>
        <dbReference type="PROSITE" id="PS50995"/>
    </source>
</evidence>
<accession>A0A317E401</accession>
<evidence type="ECO:0000256" key="3">
    <source>
        <dbReference type="ARBA" id="ARBA00023163"/>
    </source>
</evidence>
<dbReference type="InterPro" id="IPR000835">
    <property type="entry name" value="HTH_MarR-typ"/>
</dbReference>
<dbReference type="SUPFAM" id="SSF46785">
    <property type="entry name" value="Winged helix' DNA-binding domain"/>
    <property type="match status" value="1"/>
</dbReference>
<organism evidence="5 6">
    <name type="scientific">Zavarzinia compransoris</name>
    <dbReference type="NCBI Taxonomy" id="1264899"/>
    <lineage>
        <taxon>Bacteria</taxon>
        <taxon>Pseudomonadati</taxon>
        <taxon>Pseudomonadota</taxon>
        <taxon>Alphaproteobacteria</taxon>
        <taxon>Rhodospirillales</taxon>
        <taxon>Zavarziniaceae</taxon>
        <taxon>Zavarzinia</taxon>
    </lineage>
</organism>
<dbReference type="Gene3D" id="1.10.10.10">
    <property type="entry name" value="Winged helix-like DNA-binding domain superfamily/Winged helix DNA-binding domain"/>
    <property type="match status" value="1"/>
</dbReference>